<dbReference type="Proteomes" id="UP000305546">
    <property type="component" value="Unassembled WGS sequence"/>
</dbReference>
<keyword evidence="2" id="KW-0479">Metal-binding</keyword>
<dbReference type="GO" id="GO:0004497">
    <property type="term" value="F:monooxygenase activity"/>
    <property type="evidence" value="ECO:0007669"/>
    <property type="project" value="UniProtKB-ARBA"/>
</dbReference>
<sequence length="154" mass="16765">MRIVVAPVSEFAPGDRRIVQVGKRSIGVFRIGEKFYALNNYCPHQGGPLCLGRTAPTASSTGPGDYAVNEDLFLACPWHGWEYDVTTGQSYLGPGEAPVRSYGVSVAHGEELGDGVRFPDRVPGPYVAETYDVRVEDDYVVVDTAARGERQVSR</sequence>
<dbReference type="OrthoDB" id="9795104at2"/>
<dbReference type="PROSITE" id="PS51296">
    <property type="entry name" value="RIESKE"/>
    <property type="match status" value="1"/>
</dbReference>
<evidence type="ECO:0000313" key="7">
    <source>
        <dbReference type="Proteomes" id="UP000305546"/>
    </source>
</evidence>
<gene>
    <name evidence="6" type="ORF">FG385_10490</name>
</gene>
<dbReference type="InterPro" id="IPR017941">
    <property type="entry name" value="Rieske_2Fe-2S"/>
</dbReference>
<keyword evidence="7" id="KW-1185">Reference proteome</keyword>
<dbReference type="CDD" id="cd03467">
    <property type="entry name" value="Rieske"/>
    <property type="match status" value="1"/>
</dbReference>
<proteinExistence type="predicted"/>
<keyword evidence="1" id="KW-0001">2Fe-2S</keyword>
<dbReference type="GO" id="GO:0046872">
    <property type="term" value="F:metal ion binding"/>
    <property type="evidence" value="ECO:0007669"/>
    <property type="project" value="UniProtKB-KW"/>
</dbReference>
<dbReference type="AlphaFoldDB" id="A0A5C4M354"/>
<evidence type="ECO:0000259" key="5">
    <source>
        <dbReference type="PROSITE" id="PS51296"/>
    </source>
</evidence>
<dbReference type="GO" id="GO:0016705">
    <property type="term" value="F:oxidoreductase activity, acting on paired donors, with incorporation or reduction of molecular oxygen"/>
    <property type="evidence" value="ECO:0007669"/>
    <property type="project" value="UniProtKB-ARBA"/>
</dbReference>
<accession>A0A5C4M354</accession>
<keyword evidence="3" id="KW-0408">Iron</keyword>
<dbReference type="PANTHER" id="PTHR21496:SF23">
    <property type="entry name" value="3-PHENYLPROPIONATE_CINNAMIC ACID DIOXYGENASE FERREDOXIN SUBUNIT"/>
    <property type="match status" value="1"/>
</dbReference>
<protein>
    <submittedName>
        <fullName evidence="6">Rieske (2Fe-2S) protein</fullName>
    </submittedName>
</protein>
<dbReference type="GO" id="GO:0051537">
    <property type="term" value="F:2 iron, 2 sulfur cluster binding"/>
    <property type="evidence" value="ECO:0007669"/>
    <property type="project" value="UniProtKB-KW"/>
</dbReference>
<feature type="domain" description="Rieske" evidence="5">
    <location>
        <begin position="3"/>
        <end position="113"/>
    </location>
</feature>
<evidence type="ECO:0000256" key="1">
    <source>
        <dbReference type="ARBA" id="ARBA00022714"/>
    </source>
</evidence>
<dbReference type="InterPro" id="IPR036922">
    <property type="entry name" value="Rieske_2Fe-2S_sf"/>
</dbReference>
<keyword evidence="4" id="KW-0411">Iron-sulfur</keyword>
<evidence type="ECO:0000256" key="2">
    <source>
        <dbReference type="ARBA" id="ARBA00022723"/>
    </source>
</evidence>
<dbReference type="PANTHER" id="PTHR21496">
    <property type="entry name" value="FERREDOXIN-RELATED"/>
    <property type="match status" value="1"/>
</dbReference>
<dbReference type="SUPFAM" id="SSF50022">
    <property type="entry name" value="ISP domain"/>
    <property type="match status" value="1"/>
</dbReference>
<dbReference type="Gene3D" id="2.102.10.10">
    <property type="entry name" value="Rieske [2Fe-2S] iron-sulphur domain"/>
    <property type="match status" value="1"/>
</dbReference>
<evidence type="ECO:0000256" key="4">
    <source>
        <dbReference type="ARBA" id="ARBA00023014"/>
    </source>
</evidence>
<comment type="caution">
    <text evidence="6">The sequence shown here is derived from an EMBL/GenBank/DDBJ whole genome shotgun (WGS) entry which is preliminary data.</text>
</comment>
<dbReference type="Pfam" id="PF00355">
    <property type="entry name" value="Rieske"/>
    <property type="match status" value="1"/>
</dbReference>
<evidence type="ECO:0000313" key="6">
    <source>
        <dbReference type="EMBL" id="TNC26864.1"/>
    </source>
</evidence>
<reference evidence="6 7" key="1">
    <citation type="submission" date="2019-06" db="EMBL/GenBank/DDBJ databases">
        <title>Amycolatopsis alkalitolerans sp. nov., isolated from Gastrodia elata Blume.</title>
        <authorList>
            <person name="Narsing Rao M.P."/>
            <person name="Li W.J."/>
        </authorList>
    </citation>
    <scope>NUCLEOTIDE SEQUENCE [LARGE SCALE GENOMIC DNA]</scope>
    <source>
        <strain evidence="6 7">SYSUP0005</strain>
    </source>
</reference>
<dbReference type="EMBL" id="VDFW01000007">
    <property type="protein sequence ID" value="TNC26864.1"/>
    <property type="molecule type" value="Genomic_DNA"/>
</dbReference>
<name>A0A5C4M354_9PSEU</name>
<organism evidence="6 7">
    <name type="scientific">Amycolatopsis alkalitolerans</name>
    <dbReference type="NCBI Taxonomy" id="2547244"/>
    <lineage>
        <taxon>Bacteria</taxon>
        <taxon>Bacillati</taxon>
        <taxon>Actinomycetota</taxon>
        <taxon>Actinomycetes</taxon>
        <taxon>Pseudonocardiales</taxon>
        <taxon>Pseudonocardiaceae</taxon>
        <taxon>Amycolatopsis</taxon>
    </lineage>
</organism>
<evidence type="ECO:0000256" key="3">
    <source>
        <dbReference type="ARBA" id="ARBA00023004"/>
    </source>
</evidence>
<dbReference type="RefSeq" id="WP_139096472.1">
    <property type="nucleotide sequence ID" value="NZ_VDFW01000007.1"/>
</dbReference>